<proteinExistence type="predicted"/>
<evidence type="ECO:0000313" key="1">
    <source>
        <dbReference type="EMBL" id="QGR06380.1"/>
    </source>
</evidence>
<dbReference type="EMBL" id="CP024636">
    <property type="protein sequence ID" value="QGR06380.1"/>
    <property type="molecule type" value="Genomic_DNA"/>
</dbReference>
<name>A0AAP9H465_9GAMM</name>
<gene>
    <name evidence="1" type="ORF">CTZ24_08140</name>
</gene>
<organism evidence="1 2">
    <name type="scientific">Pantoea phytobeneficialis</name>
    <dbReference type="NCBI Taxonomy" id="2052056"/>
    <lineage>
        <taxon>Bacteria</taxon>
        <taxon>Pseudomonadati</taxon>
        <taxon>Pseudomonadota</taxon>
        <taxon>Gammaproteobacteria</taxon>
        <taxon>Enterobacterales</taxon>
        <taxon>Erwiniaceae</taxon>
        <taxon>Pantoea</taxon>
    </lineage>
</organism>
<sequence length="30" mass="3413">MVMIKLMLAEGIVEGCLLMFDVKLEMDNLL</sequence>
<dbReference type="KEGG" id="ppho:CTZ24_08140"/>
<evidence type="ECO:0000313" key="2">
    <source>
        <dbReference type="Proteomes" id="UP000424872"/>
    </source>
</evidence>
<dbReference type="Proteomes" id="UP000424872">
    <property type="component" value="Chromosome"/>
</dbReference>
<protein>
    <submittedName>
        <fullName evidence="1">Uncharacterized protein</fullName>
    </submittedName>
</protein>
<accession>A0AAP9H465</accession>
<reference evidence="2" key="1">
    <citation type="submission" date="2017-11" db="EMBL/GenBank/DDBJ databases">
        <title>Genome sequence of Pantoea sp. MSR2.</title>
        <authorList>
            <person name="Nascimento F.X."/>
        </authorList>
    </citation>
    <scope>NUCLEOTIDE SEQUENCE [LARGE SCALE GENOMIC DNA]</scope>
    <source>
        <strain evidence="2">MSR2</strain>
    </source>
</reference>
<dbReference type="AlphaFoldDB" id="A0AAP9H465"/>